<dbReference type="Proteomes" id="UP001595704">
    <property type="component" value="Unassembled WGS sequence"/>
</dbReference>
<name>A0ABV7UNB1_9HYPH</name>
<comment type="caution">
    <text evidence="1">The sequence shown here is derived from an EMBL/GenBank/DDBJ whole genome shotgun (WGS) entry which is preliminary data.</text>
</comment>
<keyword evidence="2" id="KW-1185">Reference proteome</keyword>
<evidence type="ECO:0000313" key="1">
    <source>
        <dbReference type="EMBL" id="MFC3640230.1"/>
    </source>
</evidence>
<reference evidence="2" key="1">
    <citation type="journal article" date="2019" name="Int. J. Syst. Evol. Microbiol.">
        <title>The Global Catalogue of Microorganisms (GCM) 10K type strain sequencing project: providing services to taxonomists for standard genome sequencing and annotation.</title>
        <authorList>
            <consortium name="The Broad Institute Genomics Platform"/>
            <consortium name="The Broad Institute Genome Sequencing Center for Infectious Disease"/>
            <person name="Wu L."/>
            <person name="Ma J."/>
        </authorList>
    </citation>
    <scope>NUCLEOTIDE SEQUENCE [LARGE SCALE GENOMIC DNA]</scope>
    <source>
        <strain evidence="2">KCTC 42282</strain>
    </source>
</reference>
<accession>A0ABV7UNB1</accession>
<dbReference type="EMBL" id="JBHRYC010000136">
    <property type="protein sequence ID" value="MFC3640230.1"/>
    <property type="molecule type" value="Genomic_DNA"/>
</dbReference>
<proteinExistence type="predicted"/>
<sequence>MADIDPDSIPFVPPVEVALTKTDSGRPTTAFHDWLMGLWSWMKNNVVALDHKLTTVESETNGNTAAITTEIEARTDADNALAAQITTVSTTVGENTADISELFTSVNGLGVQWAIQAYVGGSYGGVVFTGLKRADGTGADFLLEIQSNVVINGNLLVTGSVLNVGLNNNAATQIATASGDSSASLAINYRGTGKISIIAYYAGTPAIDRGGVPNLAVSMDSGQIDAVGNNYYAYVPSSGPVAIRLLQTTLLTEITPSPGNHTFTVTNGVGGGVRIWVFEGSK</sequence>
<gene>
    <name evidence="1" type="ORF">ACFONL_23135</name>
</gene>
<dbReference type="RefSeq" id="WP_191320944.1">
    <property type="nucleotide sequence ID" value="NZ_BNCG01000031.1"/>
</dbReference>
<evidence type="ECO:0000313" key="2">
    <source>
        <dbReference type="Proteomes" id="UP001595704"/>
    </source>
</evidence>
<protein>
    <submittedName>
        <fullName evidence="1">Uncharacterized protein</fullName>
    </submittedName>
</protein>
<organism evidence="1 2">
    <name type="scientific">Camelimonas fluminis</name>
    <dbReference type="NCBI Taxonomy" id="1576911"/>
    <lineage>
        <taxon>Bacteria</taxon>
        <taxon>Pseudomonadati</taxon>
        <taxon>Pseudomonadota</taxon>
        <taxon>Alphaproteobacteria</taxon>
        <taxon>Hyphomicrobiales</taxon>
        <taxon>Chelatococcaceae</taxon>
        <taxon>Camelimonas</taxon>
    </lineage>
</organism>